<dbReference type="EMBL" id="HE663493">
    <property type="protein sequence ID" value="CCG08416.1"/>
    <property type="molecule type" value="Genomic_DNA"/>
</dbReference>
<organism evidence="1 2">
    <name type="scientific">Pararhodospirillum photometricum DSM 122</name>
    <dbReference type="NCBI Taxonomy" id="1150469"/>
    <lineage>
        <taxon>Bacteria</taxon>
        <taxon>Pseudomonadati</taxon>
        <taxon>Pseudomonadota</taxon>
        <taxon>Alphaproteobacteria</taxon>
        <taxon>Rhodospirillales</taxon>
        <taxon>Rhodospirillaceae</taxon>
        <taxon>Pararhodospirillum</taxon>
    </lineage>
</organism>
<sequence length="148" mass="15295">MYATADGTLIDALPAALADAADDVLADAGLFHVRESVPPGFDPASQALTVDGGVWGFDVGGPWPVVTLAWAVRPLTEAERVAQARARQPALLRRLQEIDTASIRPARAIAATLGQGGTPDPADVATLAALESEAQALRADLGPDPPLR</sequence>
<proteinExistence type="predicted"/>
<dbReference type="RefSeq" id="WP_014415052.1">
    <property type="nucleotide sequence ID" value="NC_017059.1"/>
</dbReference>
<evidence type="ECO:0000313" key="2">
    <source>
        <dbReference type="Proteomes" id="UP000033220"/>
    </source>
</evidence>
<gene>
    <name evidence="1" type="ORF">RSPPHO_01790</name>
</gene>
<dbReference type="AlphaFoldDB" id="H6SKA1"/>
<dbReference type="PATRIC" id="fig|1150469.3.peg.2018"/>
<dbReference type="Proteomes" id="UP000033220">
    <property type="component" value="Chromosome DSM 122"/>
</dbReference>
<dbReference type="KEGG" id="rpm:RSPPHO_01790"/>
<accession>H6SKA1</accession>
<reference evidence="1 2" key="1">
    <citation type="submission" date="2012-02" db="EMBL/GenBank/DDBJ databases">
        <title>Shotgun genome sequence of Phaeospirillum photometricum DSM 122.</title>
        <authorList>
            <person name="Duquesne K."/>
            <person name="Sturgis J."/>
        </authorList>
    </citation>
    <scope>NUCLEOTIDE SEQUENCE [LARGE SCALE GENOMIC DNA]</scope>
    <source>
        <strain evidence="2">DSM122</strain>
    </source>
</reference>
<protein>
    <submittedName>
        <fullName evidence="1">Uncharacterized protein</fullName>
    </submittedName>
</protein>
<keyword evidence="2" id="KW-1185">Reference proteome</keyword>
<name>H6SKA1_PARPM</name>
<evidence type="ECO:0000313" key="1">
    <source>
        <dbReference type="EMBL" id="CCG08416.1"/>
    </source>
</evidence>
<dbReference type="HOGENOM" id="CLU_1729977_0_0_5"/>